<dbReference type="Pfam" id="PF03107">
    <property type="entry name" value="C1_2"/>
    <property type="match status" value="1"/>
</dbReference>
<evidence type="ECO:0000313" key="5">
    <source>
        <dbReference type="Proteomes" id="UP000593562"/>
    </source>
</evidence>
<accession>A0A7J7E218</accession>
<feature type="compositionally biased region" description="Basic residues" evidence="2">
    <location>
        <begin position="105"/>
        <end position="116"/>
    </location>
</feature>
<dbReference type="PANTHER" id="PTHR46288">
    <property type="entry name" value="PHORBOL-ESTER/DAG-TYPE DOMAIN-CONTAINING PROTEIN"/>
    <property type="match status" value="1"/>
</dbReference>
<dbReference type="InterPro" id="IPR046349">
    <property type="entry name" value="C1-like_sf"/>
</dbReference>
<dbReference type="Gene3D" id="3.30.60.20">
    <property type="match status" value="1"/>
</dbReference>
<protein>
    <submittedName>
        <fullName evidence="4">Putative Cysteine/Histidine-rich C1 domain family protein</fullName>
    </submittedName>
</protein>
<keyword evidence="1" id="KW-0677">Repeat</keyword>
<evidence type="ECO:0000256" key="2">
    <source>
        <dbReference type="SAM" id="MobiDB-lite"/>
    </source>
</evidence>
<dbReference type="PANTHER" id="PTHR46288:SF27">
    <property type="entry name" value="CYSTEINE_HISTIDINE-RICH C1 DOMAIN FAMILY PROTEIN"/>
    <property type="match status" value="1"/>
</dbReference>
<sequence>MRGGTGTESVMEIQHYSHQHKLTFIGNIEDQTDGDNTISCHLCEEPITAASYNCRDCNFSLHESCAKLTAQIWHRFHRQHRLSLRLAAETSIKCPYPNVSDRSRDHRPHPQLTGHH</sequence>
<keyword evidence="5" id="KW-1185">Reference proteome</keyword>
<organism evidence="4 5">
    <name type="scientific">Tripterygium wilfordii</name>
    <name type="common">Thunder God vine</name>
    <dbReference type="NCBI Taxonomy" id="458696"/>
    <lineage>
        <taxon>Eukaryota</taxon>
        <taxon>Viridiplantae</taxon>
        <taxon>Streptophyta</taxon>
        <taxon>Embryophyta</taxon>
        <taxon>Tracheophyta</taxon>
        <taxon>Spermatophyta</taxon>
        <taxon>Magnoliopsida</taxon>
        <taxon>eudicotyledons</taxon>
        <taxon>Gunneridae</taxon>
        <taxon>Pentapetalae</taxon>
        <taxon>rosids</taxon>
        <taxon>fabids</taxon>
        <taxon>Celastrales</taxon>
        <taxon>Celastraceae</taxon>
        <taxon>Tripterygium</taxon>
    </lineage>
</organism>
<reference evidence="4 5" key="1">
    <citation type="journal article" date="2020" name="Nat. Commun.">
        <title>Genome of Tripterygium wilfordii and identification of cytochrome P450 involved in triptolide biosynthesis.</title>
        <authorList>
            <person name="Tu L."/>
            <person name="Su P."/>
            <person name="Zhang Z."/>
            <person name="Gao L."/>
            <person name="Wang J."/>
            <person name="Hu T."/>
            <person name="Zhou J."/>
            <person name="Zhang Y."/>
            <person name="Zhao Y."/>
            <person name="Liu Y."/>
            <person name="Song Y."/>
            <person name="Tong Y."/>
            <person name="Lu Y."/>
            <person name="Yang J."/>
            <person name="Xu C."/>
            <person name="Jia M."/>
            <person name="Peters R.J."/>
            <person name="Huang L."/>
            <person name="Gao W."/>
        </authorList>
    </citation>
    <scope>NUCLEOTIDE SEQUENCE [LARGE SCALE GENOMIC DNA]</scope>
    <source>
        <strain evidence="5">cv. XIE 37</strain>
        <tissue evidence="4">Leaf</tissue>
    </source>
</reference>
<dbReference type="EMBL" id="JAAARO010000001">
    <property type="protein sequence ID" value="KAF5752573.1"/>
    <property type="molecule type" value="Genomic_DNA"/>
</dbReference>
<name>A0A7J7E218_TRIWF</name>
<dbReference type="SUPFAM" id="SSF57889">
    <property type="entry name" value="Cysteine-rich domain"/>
    <property type="match status" value="1"/>
</dbReference>
<feature type="region of interest" description="Disordered" evidence="2">
    <location>
        <begin position="97"/>
        <end position="116"/>
    </location>
</feature>
<dbReference type="AlphaFoldDB" id="A0A7J7E218"/>
<comment type="caution">
    <text evidence="4">The sequence shown here is derived from an EMBL/GenBank/DDBJ whole genome shotgun (WGS) entry which is preliminary data.</text>
</comment>
<proteinExistence type="predicted"/>
<feature type="domain" description="DC1" evidence="3">
    <location>
        <begin position="17"/>
        <end position="66"/>
    </location>
</feature>
<evidence type="ECO:0000313" key="4">
    <source>
        <dbReference type="EMBL" id="KAF5752573.1"/>
    </source>
</evidence>
<evidence type="ECO:0000259" key="3">
    <source>
        <dbReference type="Pfam" id="PF03107"/>
    </source>
</evidence>
<dbReference type="InterPro" id="IPR004146">
    <property type="entry name" value="DC1"/>
</dbReference>
<gene>
    <name evidence="4" type="ORF">HS088_TW01G00488</name>
</gene>
<dbReference type="InParanoid" id="A0A7J7E218"/>
<dbReference type="Proteomes" id="UP000593562">
    <property type="component" value="Unassembled WGS sequence"/>
</dbReference>
<evidence type="ECO:0000256" key="1">
    <source>
        <dbReference type="ARBA" id="ARBA00022737"/>
    </source>
</evidence>